<proteinExistence type="predicted"/>
<sequence>MRYSSQLFFTVTRIVTFALCCFWLQVSDAQNEPKRVFDEDFKERYNNEKFNYEGKEVVRYTRRGSGEFEEFENKKTEIDEENNEEEFTGDVPRFQFLNWIFVIALILAVIYLAYILINEGGTSLFSSKKNTEITTHEDFSVENIEQTDIEGLIASAEKSGDYRLAIRFYHILVLKRLSLKNFIKLEEDKTNEEYFYEVKQQGFSNDFKFTSYLYDYIWYGEFPINLKQYQIAKENFVQLIKKVAS</sequence>
<evidence type="ECO:0000313" key="3">
    <source>
        <dbReference type="Proteomes" id="UP001138686"/>
    </source>
</evidence>
<dbReference type="EMBL" id="JAHWDP010000003">
    <property type="protein sequence ID" value="MBW2938254.1"/>
    <property type="molecule type" value="Genomic_DNA"/>
</dbReference>
<evidence type="ECO:0008006" key="4">
    <source>
        <dbReference type="Google" id="ProtNLM"/>
    </source>
</evidence>
<comment type="caution">
    <text evidence="2">The sequence shown here is derived from an EMBL/GenBank/DDBJ whole genome shotgun (WGS) entry which is preliminary data.</text>
</comment>
<keyword evidence="1" id="KW-1133">Transmembrane helix</keyword>
<keyword evidence="1" id="KW-0472">Membrane</keyword>
<accession>A0A9X1JVQ9</accession>
<name>A0A9X1JVQ9_9FLAO</name>
<dbReference type="Proteomes" id="UP001138686">
    <property type="component" value="Unassembled WGS sequence"/>
</dbReference>
<reference evidence="2" key="1">
    <citation type="submission" date="2021-07" db="EMBL/GenBank/DDBJ databases">
        <title>Aureisphaera sp. CAU 1614 isolated from sea sediment.</title>
        <authorList>
            <person name="Kim W."/>
        </authorList>
    </citation>
    <scope>NUCLEOTIDE SEQUENCE</scope>
    <source>
        <strain evidence="2">CAU 1614</strain>
    </source>
</reference>
<dbReference type="AlphaFoldDB" id="A0A9X1JVQ9"/>
<organism evidence="2 3">
    <name type="scientific">Halomarinibacterium sedimenti</name>
    <dbReference type="NCBI Taxonomy" id="2857106"/>
    <lineage>
        <taxon>Bacteria</taxon>
        <taxon>Pseudomonadati</taxon>
        <taxon>Bacteroidota</taxon>
        <taxon>Flavobacteriia</taxon>
        <taxon>Flavobacteriales</taxon>
        <taxon>Flavobacteriaceae</taxon>
        <taxon>Halomarinibacterium</taxon>
    </lineage>
</organism>
<evidence type="ECO:0000313" key="2">
    <source>
        <dbReference type="EMBL" id="MBW2938254.1"/>
    </source>
</evidence>
<dbReference type="RefSeq" id="WP_219052770.1">
    <property type="nucleotide sequence ID" value="NZ_JAHWDP010000003.1"/>
</dbReference>
<evidence type="ECO:0000256" key="1">
    <source>
        <dbReference type="SAM" id="Phobius"/>
    </source>
</evidence>
<keyword evidence="1" id="KW-0812">Transmembrane</keyword>
<protein>
    <recommendedName>
        <fullName evidence="4">DUF4129 domain-containing protein</fullName>
    </recommendedName>
</protein>
<gene>
    <name evidence="2" type="ORF">KXJ69_09065</name>
</gene>
<feature type="transmembrane region" description="Helical" evidence="1">
    <location>
        <begin position="96"/>
        <end position="117"/>
    </location>
</feature>
<keyword evidence="3" id="KW-1185">Reference proteome</keyword>